<comment type="caution">
    <text evidence="2">The sequence shown here is derived from an EMBL/GenBank/DDBJ whole genome shotgun (WGS) entry which is preliminary data.</text>
</comment>
<evidence type="ECO:0000256" key="1">
    <source>
        <dbReference type="SAM" id="Phobius"/>
    </source>
</evidence>
<feature type="transmembrane region" description="Helical" evidence="1">
    <location>
        <begin position="15"/>
        <end position="31"/>
    </location>
</feature>
<feature type="transmembrane region" description="Helical" evidence="1">
    <location>
        <begin position="141"/>
        <end position="161"/>
    </location>
</feature>
<sequence length="339" mass="39795">MAIFLSLLYLTRPDSIYYIGLICMFLAISSLKPLKLDFRFLAPFGIFFVTFLGHTTFRYHYYGELIPNTVLLKVVNFPFSIRIETGLYFVSKYLLESIVILLVSAASIIYPSKRPQKFIFLVFIWATIFYQIYVGGDAWDYWRFFVPIFPLIMILFFSTVGEVFSDCFISKPWLRYVLSILIFIVGFSAYNWQFFKELTLSEPPYQVVYNEDNVNYALRMEDFLSEGGRVAVFWAGAIPYYTDYYFIDILGKMDKKIASRDIYINKKADFGKRTVPGHNKFDLKYSLIELDPDVAQNVSWMNQNIGGSPGFDFESYRYKGKEYWVRKKSLNVDFVQLSR</sequence>
<keyword evidence="1" id="KW-0472">Membrane</keyword>
<reference evidence="2" key="1">
    <citation type="journal article" date="2020" name="mSystems">
        <title>Genome- and Community-Level Interaction Insights into Carbon Utilization and Element Cycling Functions of Hydrothermarchaeota in Hydrothermal Sediment.</title>
        <authorList>
            <person name="Zhou Z."/>
            <person name="Liu Y."/>
            <person name="Xu W."/>
            <person name="Pan J."/>
            <person name="Luo Z.H."/>
            <person name="Li M."/>
        </authorList>
    </citation>
    <scope>NUCLEOTIDE SEQUENCE [LARGE SCALE GENOMIC DNA]</scope>
    <source>
        <strain evidence="2">SpSt-417</strain>
    </source>
</reference>
<dbReference type="AlphaFoldDB" id="A0A7C4XT95"/>
<dbReference type="EMBL" id="DSRT01000067">
    <property type="protein sequence ID" value="HGW29539.1"/>
    <property type="molecule type" value="Genomic_DNA"/>
</dbReference>
<organism evidence="2">
    <name type="scientific">candidate division WWE3 bacterium</name>
    <dbReference type="NCBI Taxonomy" id="2053526"/>
    <lineage>
        <taxon>Bacteria</taxon>
        <taxon>Katanobacteria</taxon>
    </lineage>
</organism>
<keyword evidence="1" id="KW-1133">Transmembrane helix</keyword>
<accession>A0A7C4XT95</accession>
<feature type="transmembrane region" description="Helical" evidence="1">
    <location>
        <begin position="93"/>
        <end position="111"/>
    </location>
</feature>
<evidence type="ECO:0000313" key="2">
    <source>
        <dbReference type="EMBL" id="HGW29539.1"/>
    </source>
</evidence>
<gene>
    <name evidence="2" type="ORF">ENR63_01280</name>
</gene>
<keyword evidence="1" id="KW-0812">Transmembrane</keyword>
<feature type="transmembrane region" description="Helical" evidence="1">
    <location>
        <begin position="38"/>
        <end position="57"/>
    </location>
</feature>
<proteinExistence type="predicted"/>
<feature type="transmembrane region" description="Helical" evidence="1">
    <location>
        <begin position="118"/>
        <end position="135"/>
    </location>
</feature>
<name>A0A7C4XT95_UNCKA</name>
<protein>
    <recommendedName>
        <fullName evidence="3">Glycosyltransferase RgtA/B/C/D-like domain-containing protein</fullName>
    </recommendedName>
</protein>
<evidence type="ECO:0008006" key="3">
    <source>
        <dbReference type="Google" id="ProtNLM"/>
    </source>
</evidence>
<feature type="transmembrane region" description="Helical" evidence="1">
    <location>
        <begin position="173"/>
        <end position="192"/>
    </location>
</feature>